<reference evidence="2" key="1">
    <citation type="submission" date="2020-02" db="EMBL/GenBank/DDBJ databases">
        <authorList>
            <person name="Meier V. D."/>
        </authorList>
    </citation>
    <scope>NUCLEOTIDE SEQUENCE</scope>
    <source>
        <strain evidence="2">AVDCRST_MAG20</strain>
    </source>
</reference>
<feature type="region of interest" description="Disordered" evidence="1">
    <location>
        <begin position="248"/>
        <end position="298"/>
    </location>
</feature>
<proteinExistence type="predicted"/>
<name>A0A6J4IBX0_9ACTN</name>
<feature type="region of interest" description="Disordered" evidence="1">
    <location>
        <begin position="1"/>
        <end position="23"/>
    </location>
</feature>
<evidence type="ECO:0000256" key="1">
    <source>
        <dbReference type="SAM" id="MobiDB-lite"/>
    </source>
</evidence>
<feature type="compositionally biased region" description="Basic residues" evidence="1">
    <location>
        <begin position="248"/>
        <end position="264"/>
    </location>
</feature>
<gene>
    <name evidence="2" type="ORF">AVDCRST_MAG20-2222</name>
</gene>
<feature type="region of interest" description="Disordered" evidence="1">
    <location>
        <begin position="71"/>
        <end position="103"/>
    </location>
</feature>
<feature type="compositionally biased region" description="Basic and acidic residues" evidence="1">
    <location>
        <begin position="71"/>
        <end position="81"/>
    </location>
</feature>
<feature type="compositionally biased region" description="Basic residues" evidence="1">
    <location>
        <begin position="1"/>
        <end position="18"/>
    </location>
</feature>
<accession>A0A6J4IBX0</accession>
<feature type="compositionally biased region" description="Basic residues" evidence="1">
    <location>
        <begin position="140"/>
        <end position="162"/>
    </location>
</feature>
<evidence type="ECO:0000313" key="2">
    <source>
        <dbReference type="EMBL" id="CAA9248304.1"/>
    </source>
</evidence>
<dbReference type="EMBL" id="CADCSY010000092">
    <property type="protein sequence ID" value="CAA9248304.1"/>
    <property type="molecule type" value="Genomic_DNA"/>
</dbReference>
<sequence length="407" mass="44501">DGSRGGRRTRGGGRHGRLRPGVAGGARRLHLDVRRLRRRLQLRCLLRPDGRRARLGAGGHVARVLDHRLPLVHPRGGERPGGRPVRAPPGPAHGGGRDGHRPAAHVAGRLDRGGLRHLRRGGGGRRRLRLRAHGRRGRWLVRAPAQHRPRRRGGRGGPRHGGGRAGGGPPHRPVRLAYWLRRPRSGQHGAAPPGRRPGRATTPPRCLGQGPLPAPGGAHPRLRLALLLGRAALARAVPGVRLPARLRRGRRGVGGRGRRPRRRGGCSEHRRAPRARSCGRQGRAHQDVPPVLPRDGPLLRHLARRAQLRLARRLRGGHGGRLRRLRGALAGGGGRGVRRHRAGPVDRGPVHRRRARCAGRAAPGGPRDRRPRVPVGHRRLDGGRPRRRPRPRPAGRQRRRRGATPPV</sequence>
<feature type="non-terminal residue" evidence="2">
    <location>
        <position position="407"/>
    </location>
</feature>
<feature type="region of interest" description="Disordered" evidence="1">
    <location>
        <begin position="324"/>
        <end position="407"/>
    </location>
</feature>
<protein>
    <submittedName>
        <fullName evidence="2">Uncharacterized protein</fullName>
    </submittedName>
</protein>
<feature type="region of interest" description="Disordered" evidence="1">
    <location>
        <begin position="140"/>
        <end position="215"/>
    </location>
</feature>
<organism evidence="2">
    <name type="scientific">uncultured Acidimicrobiales bacterium</name>
    <dbReference type="NCBI Taxonomy" id="310071"/>
    <lineage>
        <taxon>Bacteria</taxon>
        <taxon>Bacillati</taxon>
        <taxon>Actinomycetota</taxon>
        <taxon>Acidimicrobiia</taxon>
        <taxon>Acidimicrobiales</taxon>
        <taxon>environmental samples</taxon>
    </lineage>
</organism>
<feature type="compositionally biased region" description="Low complexity" evidence="1">
    <location>
        <begin position="189"/>
        <end position="215"/>
    </location>
</feature>
<dbReference type="AlphaFoldDB" id="A0A6J4IBX0"/>
<feature type="compositionally biased region" description="Basic residues" evidence="1">
    <location>
        <begin position="385"/>
        <end position="407"/>
    </location>
</feature>
<feature type="non-terminal residue" evidence="2">
    <location>
        <position position="1"/>
    </location>
</feature>